<sequence>MIKTIKILGLGLILIILSCEQSSSNEDNDLAIMADLPSIKLSRLVPDSNGSNASTVADVTDSGSSNITKKGVCWSENMVPTIDDSFTLDGSGAGEFNSNISGLDPNTTYYVRAYATNSSGTAYSKEEQFFSQKIFDGDVFLTSQDEVNDFGSQQYSLVQGNITIGKEEGSDISSLAALKDLIEINGDFNIGSYEVSNPLLEDLKGLESLLKISTQFLNAIVSPDLNILSNEKLENLDALNLTDLRGRISISDNQSLKNINGLSKIKSIESLFVSNNAELTNLDGLSGVTIQSSVSIIANPKLTILDNLNVRDELIGVIIRNNENLIDISFLSNVTKFETDFWLIDNPILSDLSSLSNLESIGRRFHLIGLGITNLDALSNITEVAKNFTPLSEFGLAGLEISENLNLTN</sequence>
<dbReference type="AlphaFoldDB" id="A0A0F9CH16"/>
<evidence type="ECO:0000313" key="6">
    <source>
        <dbReference type="EMBL" id="KKL04986.1"/>
    </source>
</evidence>
<dbReference type="Gene3D" id="3.80.20.20">
    <property type="entry name" value="Receptor L-domain"/>
    <property type="match status" value="1"/>
</dbReference>
<dbReference type="PROSITE" id="PS51257">
    <property type="entry name" value="PROKAR_LIPOPROTEIN"/>
    <property type="match status" value="1"/>
</dbReference>
<gene>
    <name evidence="6" type="ORF">LCGC14_2610570</name>
</gene>
<dbReference type="GO" id="GO:0030313">
    <property type="term" value="C:cell envelope"/>
    <property type="evidence" value="ECO:0007669"/>
    <property type="project" value="UniProtKB-SubCell"/>
</dbReference>
<evidence type="ECO:0000256" key="1">
    <source>
        <dbReference type="ARBA" id="ARBA00004191"/>
    </source>
</evidence>
<keyword evidence="4" id="KW-0732">Signal</keyword>
<evidence type="ECO:0000256" key="2">
    <source>
        <dbReference type="ARBA" id="ARBA00022512"/>
    </source>
</evidence>
<evidence type="ECO:0000256" key="3">
    <source>
        <dbReference type="ARBA" id="ARBA00022525"/>
    </source>
</evidence>
<organism evidence="6">
    <name type="scientific">marine sediment metagenome</name>
    <dbReference type="NCBI Taxonomy" id="412755"/>
    <lineage>
        <taxon>unclassified sequences</taxon>
        <taxon>metagenomes</taxon>
        <taxon>ecological metagenomes</taxon>
    </lineage>
</organism>
<comment type="subcellular location">
    <subcellularLocation>
        <location evidence="1">Secreted</location>
        <location evidence="1">Cell wall</location>
    </subcellularLocation>
</comment>
<comment type="caution">
    <text evidence="6">The sequence shown here is derived from an EMBL/GenBank/DDBJ whole genome shotgun (WGS) entry which is preliminary data.</text>
</comment>
<dbReference type="InterPro" id="IPR036941">
    <property type="entry name" value="Rcpt_L-dom_sf"/>
</dbReference>
<dbReference type="PANTHER" id="PTHR31018:SF3">
    <property type="entry name" value="RECEPTOR PROTEIN-TYROSINE KINASE"/>
    <property type="match status" value="1"/>
</dbReference>
<evidence type="ECO:0000256" key="4">
    <source>
        <dbReference type="ARBA" id="ARBA00022729"/>
    </source>
</evidence>
<keyword evidence="2" id="KW-0134">Cell wall</keyword>
<feature type="non-terminal residue" evidence="6">
    <location>
        <position position="409"/>
    </location>
</feature>
<evidence type="ECO:0000256" key="5">
    <source>
        <dbReference type="ARBA" id="ARBA00023180"/>
    </source>
</evidence>
<name>A0A0F9CH16_9ZZZZ</name>
<dbReference type="EMBL" id="LAZR01044307">
    <property type="protein sequence ID" value="KKL04986.1"/>
    <property type="molecule type" value="Genomic_DNA"/>
</dbReference>
<protein>
    <submittedName>
        <fullName evidence="6">Uncharacterized protein</fullName>
    </submittedName>
</protein>
<dbReference type="SUPFAM" id="SSF52058">
    <property type="entry name" value="L domain-like"/>
    <property type="match status" value="2"/>
</dbReference>
<proteinExistence type="predicted"/>
<keyword evidence="3" id="KW-0964">Secreted</keyword>
<reference evidence="6" key="1">
    <citation type="journal article" date="2015" name="Nature">
        <title>Complex archaea that bridge the gap between prokaryotes and eukaryotes.</title>
        <authorList>
            <person name="Spang A."/>
            <person name="Saw J.H."/>
            <person name="Jorgensen S.L."/>
            <person name="Zaremba-Niedzwiedzka K."/>
            <person name="Martijn J."/>
            <person name="Lind A.E."/>
            <person name="van Eijk R."/>
            <person name="Schleper C."/>
            <person name="Guy L."/>
            <person name="Ettema T.J."/>
        </authorList>
    </citation>
    <scope>NUCLEOTIDE SEQUENCE</scope>
</reference>
<keyword evidence="5" id="KW-0325">Glycoprotein</keyword>
<dbReference type="InterPro" id="IPR051648">
    <property type="entry name" value="CWI-Assembly_Regulator"/>
</dbReference>
<accession>A0A0F9CH16</accession>
<dbReference type="PANTHER" id="PTHR31018">
    <property type="entry name" value="SPORULATION-SPECIFIC PROTEIN-RELATED"/>
    <property type="match status" value="1"/>
</dbReference>